<dbReference type="InterPro" id="IPR011042">
    <property type="entry name" value="6-blade_b-propeller_TolB-like"/>
</dbReference>
<reference evidence="3" key="1">
    <citation type="journal article" date="2012" name="PLoS ONE">
        <title>Gene sets for utilization of primary and secondary nutrition supplies in the distal gut of endangered iberian lynx.</title>
        <authorList>
            <person name="Alcaide M."/>
            <person name="Messina E."/>
            <person name="Richter M."/>
            <person name="Bargiela R."/>
            <person name="Peplies J."/>
            <person name="Huws S.A."/>
            <person name="Newbold C.J."/>
            <person name="Golyshin P.N."/>
            <person name="Simon M.A."/>
            <person name="Lopez G."/>
            <person name="Yakimov M.M."/>
            <person name="Ferrer M."/>
        </authorList>
    </citation>
    <scope>NUCLEOTIDE SEQUENCE</scope>
</reference>
<dbReference type="SUPFAM" id="SSF53474">
    <property type="entry name" value="alpha/beta-Hydrolases"/>
    <property type="match status" value="1"/>
</dbReference>
<organism evidence="3">
    <name type="scientific">gut metagenome</name>
    <dbReference type="NCBI Taxonomy" id="749906"/>
    <lineage>
        <taxon>unclassified sequences</taxon>
        <taxon>metagenomes</taxon>
        <taxon>organismal metagenomes</taxon>
    </lineage>
</organism>
<sequence>MKNVLKIMAAALLPSAVMADTIPVEQARYLGPVEVRLPFATENVNAQGAAYDVKDLLNANKQLVYRVGSSDQMIQRGSALAVDTINDNTVLSALQFTLSVSKFTKGQLSFKNLGNHKIFIDGKEMQGRDLRLKPGQTEVALLCLSQAASKDSFIVDLTGDDLSGIQVNPTGKRLYSLQDMISGEFYSGVSLSPSGKYQVTYSYTKKEDGSGDYRTVITDTERQRVVYRLAHYQSLTWMPNRDVLYFTRNTDRGMQLVTLDPATLQETVMAENLPEGSFIMSPTEDYLIYPKTQEGKRPANALKRILEPDDRMPGWRNTAYLMRYDLRKGVMTQLTFGKSSLYLNDISKDGKRLLVACSKMDTRRRPFSRTSLLTIQVEDGKVDTLLKDTAHIAEAKFSPDGHQLMIKAAPDAFDGIGAELKPGQVANAFDYRLYLYDIASRKVTPMLKNFNAAVGSFQWSAADNQVYFKATDECNETLYRLDVKNARVTRFNLPVSYIQQYAVALGQKQPRAVFFGQTGERSREMFTCFLNKETPKCERIGQINFDEMYKDVAIGTCHDWSFRTSRGDTVKGFYFLPPNFDETKQYPMLVYYYGGCTPTAKLLEFHYPLQVFASMGYVVYVCEPSGAIGFGQEFAARHVNTWGKESADDIIEGTKAFVKAHPFVNAKKIGCMGASYGGFMTQYLQTRTDIFAAAISHAGISNIASYWGGGYWGYTYGEVAQYGSFPWNNPELYTQQSPLFNAHKIKTPLLLLHGTADTNVPTNESQQMFTALRILGKPVSYIVIDGEDHVITHHQKRLLWQEAIFAWFAHWLKDEPQWWNDLYPEDRFGQTEEGK</sequence>
<keyword evidence="1" id="KW-0378">Hydrolase</keyword>
<dbReference type="Gene3D" id="3.40.50.1820">
    <property type="entry name" value="alpha/beta hydrolase"/>
    <property type="match status" value="1"/>
</dbReference>
<comment type="caution">
    <text evidence="3">The sequence shown here is derived from an EMBL/GenBank/DDBJ whole genome shotgun (WGS) entry which is preliminary data.</text>
</comment>
<name>J9GL98_9ZZZZ</name>
<dbReference type="PANTHER" id="PTHR42776:SF27">
    <property type="entry name" value="DIPEPTIDYL PEPTIDASE FAMILY MEMBER 6"/>
    <property type="match status" value="1"/>
</dbReference>
<feature type="domain" description="Peptidase S9 prolyl oligopeptidase catalytic" evidence="2">
    <location>
        <begin position="605"/>
        <end position="814"/>
    </location>
</feature>
<dbReference type="Pfam" id="PF00326">
    <property type="entry name" value="Peptidase_S9"/>
    <property type="match status" value="1"/>
</dbReference>
<proteinExistence type="predicted"/>
<dbReference type="PANTHER" id="PTHR42776">
    <property type="entry name" value="SERINE PEPTIDASE S9 FAMILY MEMBER"/>
    <property type="match status" value="1"/>
</dbReference>
<dbReference type="AlphaFoldDB" id="J9GL98"/>
<evidence type="ECO:0000256" key="1">
    <source>
        <dbReference type="ARBA" id="ARBA00022801"/>
    </source>
</evidence>
<evidence type="ECO:0000313" key="3">
    <source>
        <dbReference type="EMBL" id="EJX08637.1"/>
    </source>
</evidence>
<protein>
    <submittedName>
        <fullName evidence="3">Peptidase, S9A/B/C family, catalytic domain protein</fullName>
    </submittedName>
</protein>
<dbReference type="InterPro" id="IPR001375">
    <property type="entry name" value="Peptidase_S9_cat"/>
</dbReference>
<dbReference type="GO" id="GO:0004252">
    <property type="term" value="F:serine-type endopeptidase activity"/>
    <property type="evidence" value="ECO:0007669"/>
    <property type="project" value="TreeGrafter"/>
</dbReference>
<dbReference type="EMBL" id="AMCI01000574">
    <property type="protein sequence ID" value="EJX08637.1"/>
    <property type="molecule type" value="Genomic_DNA"/>
</dbReference>
<accession>J9GL98</accession>
<dbReference type="GO" id="GO:0006508">
    <property type="term" value="P:proteolysis"/>
    <property type="evidence" value="ECO:0007669"/>
    <property type="project" value="InterPro"/>
</dbReference>
<gene>
    <name evidence="3" type="ORF">EVA_03260</name>
</gene>
<dbReference type="Gene3D" id="2.120.10.30">
    <property type="entry name" value="TolB, C-terminal domain"/>
    <property type="match status" value="2"/>
</dbReference>
<dbReference type="InterPro" id="IPR029058">
    <property type="entry name" value="AB_hydrolase_fold"/>
</dbReference>
<evidence type="ECO:0000259" key="2">
    <source>
        <dbReference type="Pfam" id="PF00326"/>
    </source>
</evidence>
<dbReference type="SUPFAM" id="SSF82171">
    <property type="entry name" value="DPP6 N-terminal domain-like"/>
    <property type="match status" value="1"/>
</dbReference>